<feature type="domain" description="YheO-like" evidence="1">
    <location>
        <begin position="10"/>
        <end position="118"/>
    </location>
</feature>
<dbReference type="PANTHER" id="PTHR35568:SF1">
    <property type="entry name" value="TRANSCRIPTIONAL REGULATOR DAUR"/>
    <property type="match status" value="1"/>
</dbReference>
<dbReference type="STRING" id="926567.TheveDRAFT_1388"/>
<dbReference type="RefSeq" id="WP_006584001.1">
    <property type="nucleotide sequence ID" value="NZ_CM001377.1"/>
</dbReference>
<protein>
    <submittedName>
        <fullName evidence="3">Uncharacterized protein</fullName>
    </submittedName>
</protein>
<sequence>MSSDEIIEIARPMVDFLAEVLGDLAEVVLHDLRDPEHSVVAIRNGHISGRREGDSLTDYALEVLRESKGQPYKVNYKGVLEDGRPLRLSSLFIKDPSTGEPVAMLSINLDISRIQDAYKVLGSFLNISKNGEEASPPHPIHFSIENLMHQQMDQVLSSRGIPPSRMTAEEKKSVVEELDKKGIFLLKGAVAEAARRLEVSEQTIYRYLRGS</sequence>
<reference evidence="3 4" key="1">
    <citation type="submission" date="2011-10" db="EMBL/GenBank/DDBJ databases">
        <title>The Noncontiguous Finished genome of Thermanaerovibrio velox DSM 12556.</title>
        <authorList>
            <consortium name="US DOE Joint Genome Institute (JGI-PGF)"/>
            <person name="Lucas S."/>
            <person name="Copeland A."/>
            <person name="Lapidus A."/>
            <person name="Glavina del Rio T."/>
            <person name="Dalin E."/>
            <person name="Tice H."/>
            <person name="Bruce D."/>
            <person name="Goodwin L."/>
            <person name="Pitluck S."/>
            <person name="Peters L."/>
            <person name="Mikhailova N."/>
            <person name="Teshima H."/>
            <person name="Kyrpides N."/>
            <person name="Mavromatis K."/>
            <person name="Ivanova N."/>
            <person name="Markowitz V."/>
            <person name="Cheng J.-F."/>
            <person name="Hugenholtz P."/>
            <person name="Woyke T."/>
            <person name="Wu D."/>
            <person name="Spring S."/>
            <person name="Brambilla E.-M."/>
            <person name="Klenk H.-P."/>
            <person name="Eisen J.A."/>
        </authorList>
    </citation>
    <scope>NUCLEOTIDE SEQUENCE [LARGE SCALE GENOMIC DNA]</scope>
    <source>
        <strain evidence="3 4">DSM 12556</strain>
    </source>
</reference>
<dbReference type="AlphaFoldDB" id="H0UP04"/>
<accession>H0UP04</accession>
<dbReference type="PANTHER" id="PTHR35568">
    <property type="entry name" value="TRANSCRIPTIONAL REGULATOR DAUR"/>
    <property type="match status" value="1"/>
</dbReference>
<organism evidence="3 4">
    <name type="scientific">Thermanaerovibrio velox DSM 12556</name>
    <dbReference type="NCBI Taxonomy" id="926567"/>
    <lineage>
        <taxon>Bacteria</taxon>
        <taxon>Thermotogati</taxon>
        <taxon>Synergistota</taxon>
        <taxon>Synergistia</taxon>
        <taxon>Synergistales</taxon>
        <taxon>Synergistaceae</taxon>
        <taxon>Thermanaerovibrio</taxon>
    </lineage>
</organism>
<dbReference type="InterPro" id="IPR013559">
    <property type="entry name" value="YheO"/>
</dbReference>
<proteinExistence type="predicted"/>
<evidence type="ECO:0000259" key="1">
    <source>
        <dbReference type="Pfam" id="PF08348"/>
    </source>
</evidence>
<gene>
    <name evidence="3" type="ORF">TheveDRAFT_1388</name>
</gene>
<dbReference type="InterPro" id="IPR039446">
    <property type="entry name" value="DauR-like"/>
</dbReference>
<dbReference type="Proteomes" id="UP000005730">
    <property type="component" value="Chromosome"/>
</dbReference>
<keyword evidence="4" id="KW-1185">Reference proteome</keyword>
<name>H0UP04_9BACT</name>
<dbReference type="OrthoDB" id="9796595at2"/>
<dbReference type="eggNOG" id="COG2964">
    <property type="taxonomic scope" value="Bacteria"/>
</dbReference>
<dbReference type="InterPro" id="IPR039445">
    <property type="entry name" value="DauR-like_HTH"/>
</dbReference>
<evidence type="ECO:0000313" key="3">
    <source>
        <dbReference type="EMBL" id="EHM10507.1"/>
    </source>
</evidence>
<dbReference type="HOGENOM" id="CLU_080179_2_0_0"/>
<dbReference type="EMBL" id="CM001377">
    <property type="protein sequence ID" value="EHM10507.1"/>
    <property type="molecule type" value="Genomic_DNA"/>
</dbReference>
<dbReference type="Pfam" id="PF13309">
    <property type="entry name" value="HTH_22"/>
    <property type="match status" value="1"/>
</dbReference>
<feature type="domain" description="Transcriptional regulator DauR-like HTH" evidence="2">
    <location>
        <begin position="148"/>
        <end position="209"/>
    </location>
</feature>
<evidence type="ECO:0000313" key="4">
    <source>
        <dbReference type="Proteomes" id="UP000005730"/>
    </source>
</evidence>
<dbReference type="Pfam" id="PF08348">
    <property type="entry name" value="PAS_6"/>
    <property type="match status" value="1"/>
</dbReference>
<evidence type="ECO:0000259" key="2">
    <source>
        <dbReference type="Pfam" id="PF13309"/>
    </source>
</evidence>